<feature type="compositionally biased region" description="Low complexity" evidence="1">
    <location>
        <begin position="955"/>
        <end position="966"/>
    </location>
</feature>
<evidence type="ECO:0000256" key="1">
    <source>
        <dbReference type="SAM" id="MobiDB-lite"/>
    </source>
</evidence>
<feature type="compositionally biased region" description="Low complexity" evidence="1">
    <location>
        <begin position="17"/>
        <end position="28"/>
    </location>
</feature>
<feature type="region of interest" description="Disordered" evidence="1">
    <location>
        <begin position="623"/>
        <end position="671"/>
    </location>
</feature>
<feature type="compositionally biased region" description="Pro residues" evidence="1">
    <location>
        <begin position="206"/>
        <end position="217"/>
    </location>
</feature>
<feature type="compositionally biased region" description="Pro residues" evidence="1">
    <location>
        <begin position="1"/>
        <end position="16"/>
    </location>
</feature>
<feature type="region of interest" description="Disordered" evidence="1">
    <location>
        <begin position="113"/>
        <end position="245"/>
    </location>
</feature>
<organism evidence="2 3">
    <name type="scientific">Cutaneotrichosporon oleaginosum</name>
    <dbReference type="NCBI Taxonomy" id="879819"/>
    <lineage>
        <taxon>Eukaryota</taxon>
        <taxon>Fungi</taxon>
        <taxon>Dikarya</taxon>
        <taxon>Basidiomycota</taxon>
        <taxon>Agaricomycotina</taxon>
        <taxon>Tremellomycetes</taxon>
        <taxon>Trichosporonales</taxon>
        <taxon>Trichosporonaceae</taxon>
        <taxon>Cutaneotrichosporon</taxon>
    </lineage>
</organism>
<proteinExistence type="predicted"/>
<dbReference type="GeneID" id="28987676"/>
<dbReference type="RefSeq" id="XP_018274977.1">
    <property type="nucleotide sequence ID" value="XM_018427073.1"/>
</dbReference>
<dbReference type="Proteomes" id="UP000053611">
    <property type="component" value="Unassembled WGS sequence"/>
</dbReference>
<feature type="compositionally biased region" description="Polar residues" evidence="1">
    <location>
        <begin position="977"/>
        <end position="989"/>
    </location>
</feature>
<gene>
    <name evidence="2" type="ORF">CC85DRAFT_331578</name>
</gene>
<feature type="region of interest" description="Disordered" evidence="1">
    <location>
        <begin position="734"/>
        <end position="788"/>
    </location>
</feature>
<feature type="region of interest" description="Disordered" evidence="1">
    <location>
        <begin position="271"/>
        <end position="393"/>
    </location>
</feature>
<dbReference type="EMBL" id="KQ087302">
    <property type="protein sequence ID" value="KLT38486.1"/>
    <property type="molecule type" value="Genomic_DNA"/>
</dbReference>
<evidence type="ECO:0000313" key="2">
    <source>
        <dbReference type="EMBL" id="KLT38486.1"/>
    </source>
</evidence>
<feature type="compositionally biased region" description="Low complexity" evidence="1">
    <location>
        <begin position="57"/>
        <end position="69"/>
    </location>
</feature>
<feature type="region of interest" description="Disordered" evidence="1">
    <location>
        <begin position="1025"/>
        <end position="1045"/>
    </location>
</feature>
<feature type="compositionally biased region" description="Polar residues" evidence="1">
    <location>
        <begin position="437"/>
        <end position="454"/>
    </location>
</feature>
<feature type="region of interest" description="Disordered" evidence="1">
    <location>
        <begin position="845"/>
        <end position="989"/>
    </location>
</feature>
<feature type="compositionally biased region" description="Low complexity" evidence="1">
    <location>
        <begin position="129"/>
        <end position="154"/>
    </location>
</feature>
<feature type="compositionally biased region" description="Basic and acidic residues" evidence="1">
    <location>
        <begin position="863"/>
        <end position="872"/>
    </location>
</feature>
<keyword evidence="3" id="KW-1185">Reference proteome</keyword>
<feature type="compositionally biased region" description="Polar residues" evidence="1">
    <location>
        <begin position="914"/>
        <end position="937"/>
    </location>
</feature>
<feature type="compositionally biased region" description="Pro residues" evidence="1">
    <location>
        <begin position="155"/>
        <end position="166"/>
    </location>
</feature>
<accession>A0A0J0XBQ0</accession>
<feature type="compositionally biased region" description="Basic residues" evidence="1">
    <location>
        <begin position="182"/>
        <end position="191"/>
    </location>
</feature>
<feature type="compositionally biased region" description="Polar residues" evidence="1">
    <location>
        <begin position="304"/>
        <end position="318"/>
    </location>
</feature>
<feature type="compositionally biased region" description="Polar residues" evidence="1">
    <location>
        <begin position="623"/>
        <end position="633"/>
    </location>
</feature>
<feature type="compositionally biased region" description="Low complexity" evidence="1">
    <location>
        <begin position="635"/>
        <end position="648"/>
    </location>
</feature>
<sequence>MSSLSLPPPSPSPPSSSSPFSPVSSLSLSPPPPPHLILHLLLNLHLLPHFSPPNSPNSPISTSSRISHLPHSPTPTEDALMPSTEAARRLSPITESRAPLHMPLTPSARRANTHSAPFLLPPTASTHAPSRTPSSSCPSTSASSPSTTPITTPRDSPPPTKIPSPSPRTFSKPSPRLTSHIHPLHSHRTHSQSHSPNAHPKFIPARPAPPPPPPRTPSPSYACMSQDSPPTPQRTPSQARGRRPAPTPIITAIAPEKHGLDKTTNLAIAQYPRTTTLPPFSSSRTLRSPSPPRKGSDVSAPQRVENTQSSSDESTPTMTPVGALVTEHSTATTTTTTLCKVSAERSLQRRPRPLSAMALHRTTPGLKNNSRSLSPGRAYHTKQRPASALGHPSLAPFGGAVPLSRGNSLVVPASLDDAPRNTITPDDAPPSRRSRVQSDGSRQLSPPQSPTSRGLSVRQALTPMSDDYSLDGMDEARSSTPLRRQSIRIASFISRFGQDAARRLTKSPTPSPLCIVASPDTMSLPSPTIKTAKRQSGSFGVIDDGSDTESIHRFYHDNTRRRRNSCGSIVEVTVRRLYAENADTHSHAEEEIELPLSSKAETKSSGALDLLCLVPDATVRPSNSASDLSTAGLDSSPSSPPGLSRSSSQWTPPSDSVCTLPSTSPCSTLPPPAASPEALLFAASQMLNSHGVTLLHHAEQLSEASSSLRALATESLEWGSRLMAAANRSMETFHSPPMVATPSPSQTPTPRASIDGLPDGMPAISSPSPRPARRSEEHRLSQRSPKRKSWILKPVRHASLLMESERLASLGWSRLQTSERSAHSVEAADTSRAFADDYVMISGSRASASPEPIVQTSPTSMSDPHRGAHDSEPSSPGRQSDQSSNSHDSEDLPEEVPSLLPPINLIPPIPRADQVSTKSAQGPVSKTPWSDSSTKILVSSPDPIDKPEPDYSVASSTPTLTPSRSSTDCRNTERHSATPSLQTDQTDNSRLALTPVTIMVDQPPEVPDIAIYTNPQFAQTAVASPTTYPAPLPQKLPRKSDTDLPSRLKRRLSGRYAELDRSGATTPRRWFRWARQTD</sequence>
<feature type="compositionally biased region" description="Polar residues" evidence="1">
    <location>
        <begin position="873"/>
        <end position="886"/>
    </location>
</feature>
<feature type="compositionally biased region" description="Low complexity" evidence="1">
    <location>
        <begin position="658"/>
        <end position="667"/>
    </location>
</feature>
<feature type="region of interest" description="Disordered" evidence="1">
    <location>
        <begin position="54"/>
        <end position="82"/>
    </location>
</feature>
<evidence type="ECO:0000313" key="3">
    <source>
        <dbReference type="Proteomes" id="UP000053611"/>
    </source>
</evidence>
<feature type="compositionally biased region" description="Polar residues" evidence="1">
    <location>
        <begin position="223"/>
        <end position="238"/>
    </location>
</feature>
<feature type="compositionally biased region" description="Low complexity" evidence="1">
    <location>
        <begin position="278"/>
        <end position="288"/>
    </location>
</feature>
<feature type="region of interest" description="Disordered" evidence="1">
    <location>
        <begin position="411"/>
        <end position="482"/>
    </location>
</feature>
<reference evidence="2 3" key="1">
    <citation type="submission" date="2015-03" db="EMBL/GenBank/DDBJ databases">
        <title>Genomics and transcriptomics of the oil-accumulating basidiomycete yeast T. oleaginosus allow insights into substrate utilization and the diverse evolutionary trajectories of mating systems in fungi.</title>
        <authorList>
            <consortium name="DOE Joint Genome Institute"/>
            <person name="Kourist R."/>
            <person name="Kracht O."/>
            <person name="Bracharz F."/>
            <person name="Lipzen A."/>
            <person name="Nolan M."/>
            <person name="Ohm R."/>
            <person name="Grigoriev I."/>
            <person name="Sun S."/>
            <person name="Heitman J."/>
            <person name="Bruck T."/>
            <person name="Nowrousian M."/>
        </authorList>
    </citation>
    <scope>NUCLEOTIDE SEQUENCE [LARGE SCALE GENOMIC DNA]</scope>
    <source>
        <strain evidence="2 3">IBC0246</strain>
    </source>
</reference>
<feature type="region of interest" description="Disordered" evidence="1">
    <location>
        <begin position="1"/>
        <end position="32"/>
    </location>
</feature>
<dbReference type="AlphaFoldDB" id="A0A0J0XBQ0"/>
<protein>
    <submittedName>
        <fullName evidence="2">Uncharacterized protein</fullName>
    </submittedName>
</protein>
<name>A0A0J0XBQ0_9TREE</name>